<keyword evidence="2" id="KW-1185">Reference proteome</keyword>
<name>A0AAV6ZBL9_ENGPU</name>
<dbReference type="Pfam" id="PF03318">
    <property type="entry name" value="ETX_MTX2"/>
    <property type="match status" value="1"/>
</dbReference>
<dbReference type="SUPFAM" id="SSF50934">
    <property type="entry name" value="Tachylectin-2"/>
    <property type="match status" value="1"/>
</dbReference>
<evidence type="ECO:0000313" key="1">
    <source>
        <dbReference type="EMBL" id="KAG8544665.1"/>
    </source>
</evidence>
<comment type="caution">
    <text evidence="1">The sequence shown here is derived from an EMBL/GenBank/DDBJ whole genome shotgun (WGS) entry which is preliminary data.</text>
</comment>
<protein>
    <submittedName>
        <fullName evidence="1">Uncharacterized protein</fullName>
    </submittedName>
</protein>
<dbReference type="Gene3D" id="2.170.15.10">
    <property type="entry name" value="Proaerolysin, chain A, domain 3"/>
    <property type="match status" value="1"/>
</dbReference>
<evidence type="ECO:0000313" key="2">
    <source>
        <dbReference type="Proteomes" id="UP000824782"/>
    </source>
</evidence>
<dbReference type="Proteomes" id="UP000824782">
    <property type="component" value="Unassembled WGS sequence"/>
</dbReference>
<dbReference type="PANTHER" id="PTHR39244">
    <property type="entry name" value="NATTERIN-4"/>
    <property type="match status" value="1"/>
</dbReference>
<reference evidence="1" key="1">
    <citation type="thesis" date="2020" institute="ProQuest LLC" country="789 East Eisenhower Parkway, Ann Arbor, MI, USA">
        <title>Comparative Genomics and Chromosome Evolution.</title>
        <authorList>
            <person name="Mudd A.B."/>
        </authorList>
    </citation>
    <scope>NUCLEOTIDE SEQUENCE</scope>
    <source>
        <strain evidence="1">237g6f4</strain>
        <tissue evidence="1">Blood</tissue>
    </source>
</reference>
<dbReference type="InterPro" id="IPR004991">
    <property type="entry name" value="Aerolysin-like"/>
</dbReference>
<dbReference type="PANTHER" id="PTHR39244:SF5">
    <property type="entry name" value="NATTERIN-3-LIKE"/>
    <property type="match status" value="1"/>
</dbReference>
<dbReference type="InterPro" id="IPR036813">
    <property type="entry name" value="Tachylectin2_sf"/>
</dbReference>
<sequence>MTHFMLYGPDGKLWCVDTEDGTIFRGIMPADGSYFNNAERLGFGYHHFSFLAFTKDTAIDSIISFEFLPKQGKRISESPEVIEERVYNNSNSSVPLKHTFAFEKSVKSSSSFSHKHGFTFGVGAEIKFKAGVPFIGEAETTIKLNLSTSHEWSFTETNETTAKFSSSSNVVVPPGKAIRVMASVLKADLVVPYRAKITTLFGYETEIEGVWNGVTHYNLMVTQKDYIQSPTVNAP</sequence>
<dbReference type="InterPro" id="IPR053237">
    <property type="entry name" value="Natterin_C"/>
</dbReference>
<accession>A0AAV6ZBL9</accession>
<gene>
    <name evidence="1" type="ORF">GDO81_022099</name>
</gene>
<dbReference type="AlphaFoldDB" id="A0AAV6ZBL9"/>
<proteinExistence type="predicted"/>
<dbReference type="EMBL" id="WNYA01002084">
    <property type="protein sequence ID" value="KAG8544665.1"/>
    <property type="molecule type" value="Genomic_DNA"/>
</dbReference>
<dbReference type="SUPFAM" id="SSF56973">
    <property type="entry name" value="Aerolisin/ETX pore-forming domain"/>
    <property type="match status" value="1"/>
</dbReference>
<organism evidence="1 2">
    <name type="scientific">Engystomops pustulosus</name>
    <name type="common">Tungara frog</name>
    <name type="synonym">Physalaemus pustulosus</name>
    <dbReference type="NCBI Taxonomy" id="76066"/>
    <lineage>
        <taxon>Eukaryota</taxon>
        <taxon>Metazoa</taxon>
        <taxon>Chordata</taxon>
        <taxon>Craniata</taxon>
        <taxon>Vertebrata</taxon>
        <taxon>Euteleostomi</taxon>
        <taxon>Amphibia</taxon>
        <taxon>Batrachia</taxon>
        <taxon>Anura</taxon>
        <taxon>Neobatrachia</taxon>
        <taxon>Hyloidea</taxon>
        <taxon>Leptodactylidae</taxon>
        <taxon>Leiuperinae</taxon>
        <taxon>Engystomops</taxon>
    </lineage>
</organism>